<feature type="domain" description="Nuclear receptor" evidence="10">
    <location>
        <begin position="67"/>
        <end position="143"/>
    </location>
</feature>
<protein>
    <recommendedName>
        <fullName evidence="14">Nuclear receptor domain-containing protein</fullName>
    </recommendedName>
</protein>
<evidence type="ECO:0000256" key="4">
    <source>
        <dbReference type="ARBA" id="ARBA00022833"/>
    </source>
</evidence>
<evidence type="ECO:0000313" key="12">
    <source>
        <dbReference type="EMBL" id="CBY13463.1"/>
    </source>
</evidence>
<dbReference type="GO" id="GO:0045944">
    <property type="term" value="P:positive regulation of transcription by RNA polymerase II"/>
    <property type="evidence" value="ECO:0007669"/>
    <property type="project" value="TreeGrafter"/>
</dbReference>
<evidence type="ECO:0000256" key="5">
    <source>
        <dbReference type="ARBA" id="ARBA00023015"/>
    </source>
</evidence>
<dbReference type="OrthoDB" id="6355676at2759"/>
<proteinExistence type="inferred from homology"/>
<keyword evidence="7" id="KW-0804">Transcription</keyword>
<name>E4XUR6_OIKDI</name>
<dbReference type="GO" id="GO:0030154">
    <property type="term" value="P:cell differentiation"/>
    <property type="evidence" value="ECO:0007669"/>
    <property type="project" value="TreeGrafter"/>
</dbReference>
<keyword evidence="4" id="KW-0862">Zinc</keyword>
<keyword evidence="8" id="KW-0675">Receptor</keyword>
<dbReference type="GO" id="GO:0004879">
    <property type="term" value="F:nuclear receptor activity"/>
    <property type="evidence" value="ECO:0007669"/>
    <property type="project" value="InterPro"/>
</dbReference>
<evidence type="ECO:0008006" key="14">
    <source>
        <dbReference type="Google" id="ProtNLM"/>
    </source>
</evidence>
<keyword evidence="2" id="KW-0479">Metal-binding</keyword>
<keyword evidence="6" id="KW-0238">DNA-binding</keyword>
<reference evidence="12" key="1">
    <citation type="journal article" date="2010" name="Science">
        <title>Plasticity of animal genome architecture unmasked by rapid evolution of a pelagic tunicate.</title>
        <authorList>
            <person name="Denoeud F."/>
            <person name="Henriet S."/>
            <person name="Mungpakdee S."/>
            <person name="Aury J.M."/>
            <person name="Da Silva C."/>
            <person name="Brinkmann H."/>
            <person name="Mikhaleva J."/>
            <person name="Olsen L.C."/>
            <person name="Jubin C."/>
            <person name="Canestro C."/>
            <person name="Bouquet J.M."/>
            <person name="Danks G."/>
            <person name="Poulain J."/>
            <person name="Campsteijn C."/>
            <person name="Adamski M."/>
            <person name="Cross I."/>
            <person name="Yadetie F."/>
            <person name="Muffato M."/>
            <person name="Louis A."/>
            <person name="Butcher S."/>
            <person name="Tsagkogeorga G."/>
            <person name="Konrad A."/>
            <person name="Singh S."/>
            <person name="Jensen M.F."/>
            <person name="Cong E.H."/>
            <person name="Eikeseth-Otteraa H."/>
            <person name="Noel B."/>
            <person name="Anthouard V."/>
            <person name="Porcel B.M."/>
            <person name="Kachouri-Lafond R."/>
            <person name="Nishino A."/>
            <person name="Ugolini M."/>
            <person name="Chourrout P."/>
            <person name="Nishida H."/>
            <person name="Aasland R."/>
            <person name="Huzurbazar S."/>
            <person name="Westhof E."/>
            <person name="Delsuc F."/>
            <person name="Lehrach H."/>
            <person name="Reinhardt R."/>
            <person name="Weissenbach J."/>
            <person name="Roy S.W."/>
            <person name="Artiguenave F."/>
            <person name="Postlethwait J.H."/>
            <person name="Manak J.R."/>
            <person name="Thompson E.M."/>
            <person name="Jaillon O."/>
            <person name="Du Pasquier L."/>
            <person name="Boudinot P."/>
            <person name="Liberles D.A."/>
            <person name="Volff J.N."/>
            <person name="Philippe H."/>
            <person name="Lenhard B."/>
            <person name="Roest Crollius H."/>
            <person name="Wincker P."/>
            <person name="Chourrout D."/>
        </authorList>
    </citation>
    <scope>NUCLEOTIDE SEQUENCE [LARGE SCALE GENOMIC DNA]</scope>
</reference>
<dbReference type="SMART" id="SM00399">
    <property type="entry name" value="ZnF_C4"/>
    <property type="match status" value="1"/>
</dbReference>
<dbReference type="SMART" id="SM00430">
    <property type="entry name" value="HOLI"/>
    <property type="match status" value="1"/>
</dbReference>
<evidence type="ECO:0000256" key="8">
    <source>
        <dbReference type="ARBA" id="ARBA00023170"/>
    </source>
</evidence>
<dbReference type="InterPro" id="IPR001723">
    <property type="entry name" value="Nuclear_hrmn_rcpt"/>
</dbReference>
<dbReference type="Proteomes" id="UP000001307">
    <property type="component" value="Unassembled WGS sequence"/>
</dbReference>
<dbReference type="InterPro" id="IPR050234">
    <property type="entry name" value="Nuclear_hormone_rcpt_NR1"/>
</dbReference>
<comment type="similarity">
    <text evidence="1">Belongs to the nuclear hormone receptor family. NR1 subfamily.</text>
</comment>
<sequence>MSVSRETVLEFIETINNDHVRDCVVDQGFDFSTFLADALENRASQKQKQTRVSSNLIRKNSKYNSMNMICQICGGRANGIHYGLLTCEGCKGFFRRSIRYQKHYSCRTNRNSCEIMSDGKRKCCACRLKKCHNLGMNYDLVLNKEQLLKKRKSAELKVKKVPVSKISFLSKNEIIIARKITENLQQQLMSKKAPEELNHYFDYFHAQTKDFQLTFNTTEILTNKNQLIHLAELANLFFCNLIRFMKNIPEFVDLRTNDQVKIIQSCLVELLIINLVQYYDAKQNSLVIGNTSYQLQHLKNFGFASEELENCLRSMDKMQFNEMETAFIMVIVIFSEDRGCKNLSVIEIQEHYALLLQKILEQRKNQSLTSTKFQFPELLFQLSTIRRLSTKFRPYLETIISQCSDFLPPMLSELVN</sequence>
<dbReference type="InterPro" id="IPR001728">
    <property type="entry name" value="ThyrH_rcpt"/>
</dbReference>
<dbReference type="PANTHER" id="PTHR24082">
    <property type="entry name" value="NUCLEAR HORMONE RECEPTOR"/>
    <property type="match status" value="1"/>
</dbReference>
<dbReference type="PROSITE" id="PS51030">
    <property type="entry name" value="NUCLEAR_REC_DBD_2"/>
    <property type="match status" value="1"/>
</dbReference>
<dbReference type="SUPFAM" id="SSF57716">
    <property type="entry name" value="Glucocorticoid receptor-like (DNA-binding domain)"/>
    <property type="match status" value="1"/>
</dbReference>
<keyword evidence="9" id="KW-0539">Nucleus</keyword>
<dbReference type="Gene3D" id="3.30.50.10">
    <property type="entry name" value="Erythroid Transcription Factor GATA-1, subunit A"/>
    <property type="match status" value="1"/>
</dbReference>
<dbReference type="InParanoid" id="E4XUR6"/>
<dbReference type="GO" id="GO:0000978">
    <property type="term" value="F:RNA polymerase II cis-regulatory region sequence-specific DNA binding"/>
    <property type="evidence" value="ECO:0007669"/>
    <property type="project" value="TreeGrafter"/>
</dbReference>
<dbReference type="GO" id="GO:0008270">
    <property type="term" value="F:zinc ion binding"/>
    <property type="evidence" value="ECO:0007669"/>
    <property type="project" value="UniProtKB-KW"/>
</dbReference>
<evidence type="ECO:0000256" key="1">
    <source>
        <dbReference type="ARBA" id="ARBA00008092"/>
    </source>
</evidence>
<feature type="domain" description="NR LBD" evidence="11">
    <location>
        <begin position="193"/>
        <end position="416"/>
    </location>
</feature>
<dbReference type="PRINTS" id="PR00047">
    <property type="entry name" value="STROIDFINGER"/>
</dbReference>
<dbReference type="Pfam" id="PF00105">
    <property type="entry name" value="zf-C4"/>
    <property type="match status" value="1"/>
</dbReference>
<dbReference type="Pfam" id="PF00104">
    <property type="entry name" value="Hormone_recep"/>
    <property type="match status" value="1"/>
</dbReference>
<dbReference type="PANTHER" id="PTHR24082:SF507">
    <property type="entry name" value="BILE ACID RECEPTOR-RELATED"/>
    <property type="match status" value="1"/>
</dbReference>
<dbReference type="SUPFAM" id="SSF48508">
    <property type="entry name" value="Nuclear receptor ligand-binding domain"/>
    <property type="match status" value="1"/>
</dbReference>
<accession>E4XUR6</accession>
<evidence type="ECO:0000256" key="2">
    <source>
        <dbReference type="ARBA" id="ARBA00022723"/>
    </source>
</evidence>
<evidence type="ECO:0000259" key="11">
    <source>
        <dbReference type="PROSITE" id="PS51843"/>
    </source>
</evidence>
<gene>
    <name evidence="12" type="ORF">GSOID_T00004778001</name>
</gene>
<evidence type="ECO:0000313" key="13">
    <source>
        <dbReference type="Proteomes" id="UP000001307"/>
    </source>
</evidence>
<evidence type="ECO:0000256" key="6">
    <source>
        <dbReference type="ARBA" id="ARBA00023125"/>
    </source>
</evidence>
<evidence type="ECO:0000256" key="3">
    <source>
        <dbReference type="ARBA" id="ARBA00022771"/>
    </source>
</evidence>
<dbReference type="InterPro" id="IPR013088">
    <property type="entry name" value="Znf_NHR/GATA"/>
</dbReference>
<organism evidence="12">
    <name type="scientific">Oikopleura dioica</name>
    <name type="common">Tunicate</name>
    <dbReference type="NCBI Taxonomy" id="34765"/>
    <lineage>
        <taxon>Eukaryota</taxon>
        <taxon>Metazoa</taxon>
        <taxon>Chordata</taxon>
        <taxon>Tunicata</taxon>
        <taxon>Appendicularia</taxon>
        <taxon>Copelata</taxon>
        <taxon>Oikopleuridae</taxon>
        <taxon>Oikopleura</taxon>
    </lineage>
</organism>
<evidence type="ECO:0000256" key="9">
    <source>
        <dbReference type="ARBA" id="ARBA00023242"/>
    </source>
</evidence>
<keyword evidence="13" id="KW-1185">Reference proteome</keyword>
<dbReference type="InterPro" id="IPR000536">
    <property type="entry name" value="Nucl_hrmn_rcpt_lig-bd"/>
</dbReference>
<dbReference type="CDD" id="cd06916">
    <property type="entry name" value="NR_DBD_like"/>
    <property type="match status" value="1"/>
</dbReference>
<dbReference type="PRINTS" id="PR00546">
    <property type="entry name" value="THYROIDHORMR"/>
</dbReference>
<dbReference type="PRINTS" id="PR00398">
    <property type="entry name" value="STRDHORMONER"/>
</dbReference>
<evidence type="ECO:0000256" key="7">
    <source>
        <dbReference type="ARBA" id="ARBA00023163"/>
    </source>
</evidence>
<dbReference type="EMBL" id="FN653190">
    <property type="protein sequence ID" value="CBY13463.1"/>
    <property type="molecule type" value="Genomic_DNA"/>
</dbReference>
<dbReference type="PROSITE" id="PS51843">
    <property type="entry name" value="NR_LBD"/>
    <property type="match status" value="1"/>
</dbReference>
<dbReference type="InterPro" id="IPR001628">
    <property type="entry name" value="Znf_hrmn_rcpt"/>
</dbReference>
<keyword evidence="3" id="KW-0863">Zinc-finger</keyword>
<dbReference type="InterPro" id="IPR035500">
    <property type="entry name" value="NHR-like_dom_sf"/>
</dbReference>
<dbReference type="AlphaFoldDB" id="E4XUR6"/>
<keyword evidence="5" id="KW-0805">Transcription regulation</keyword>
<dbReference type="GO" id="GO:0000122">
    <property type="term" value="P:negative regulation of transcription by RNA polymerase II"/>
    <property type="evidence" value="ECO:0007669"/>
    <property type="project" value="TreeGrafter"/>
</dbReference>
<dbReference type="Gene3D" id="1.10.565.10">
    <property type="entry name" value="Retinoid X Receptor"/>
    <property type="match status" value="1"/>
</dbReference>
<evidence type="ECO:0000259" key="10">
    <source>
        <dbReference type="PROSITE" id="PS51030"/>
    </source>
</evidence>